<keyword evidence="8 11" id="KW-0408">Iron</keyword>
<keyword evidence="15" id="KW-1185">Reference proteome</keyword>
<dbReference type="PANTHER" id="PTHR24282">
    <property type="entry name" value="CYTOCHROME P450 FAMILY MEMBER"/>
    <property type="match status" value="1"/>
</dbReference>
<dbReference type="GO" id="GO:0004497">
    <property type="term" value="F:monooxygenase activity"/>
    <property type="evidence" value="ECO:0007669"/>
    <property type="project" value="UniProtKB-KW"/>
</dbReference>
<evidence type="ECO:0000256" key="7">
    <source>
        <dbReference type="ARBA" id="ARBA00023002"/>
    </source>
</evidence>
<dbReference type="GO" id="GO:0005506">
    <property type="term" value="F:iron ion binding"/>
    <property type="evidence" value="ECO:0007669"/>
    <property type="project" value="InterPro"/>
</dbReference>
<dbReference type="GO" id="GO:0016020">
    <property type="term" value="C:membrane"/>
    <property type="evidence" value="ECO:0007669"/>
    <property type="project" value="UniProtKB-SubCell"/>
</dbReference>
<evidence type="ECO:0000256" key="13">
    <source>
        <dbReference type="SAM" id="Phobius"/>
    </source>
</evidence>
<dbReference type="PANTHER" id="PTHR24282:SF260">
    <property type="entry name" value="CYTOCHROME P450 714C2-LIKE"/>
    <property type="match status" value="1"/>
</dbReference>
<feature type="transmembrane region" description="Helical" evidence="13">
    <location>
        <begin position="12"/>
        <end position="33"/>
    </location>
</feature>
<dbReference type="Gramene" id="CDP09401">
    <property type="protein sequence ID" value="CDP09401"/>
    <property type="gene ID" value="GSCOC_T00028748001"/>
</dbReference>
<dbReference type="GO" id="GO:0020037">
    <property type="term" value="F:heme binding"/>
    <property type="evidence" value="ECO:0007669"/>
    <property type="project" value="InterPro"/>
</dbReference>
<keyword evidence="10 13" id="KW-0472">Membrane</keyword>
<dbReference type="PRINTS" id="PR00463">
    <property type="entry name" value="EP450I"/>
</dbReference>
<feature type="binding site" description="axial binding residue" evidence="11">
    <location>
        <position position="468"/>
    </location>
    <ligand>
        <name>heme</name>
        <dbReference type="ChEBI" id="CHEBI:30413"/>
    </ligand>
    <ligandPart>
        <name>Fe</name>
        <dbReference type="ChEBI" id="CHEBI:18248"/>
    </ligandPart>
</feature>
<dbReference type="InterPro" id="IPR036396">
    <property type="entry name" value="Cyt_P450_sf"/>
</dbReference>
<dbReference type="PROSITE" id="PS00086">
    <property type="entry name" value="CYTOCHROME_P450"/>
    <property type="match status" value="1"/>
</dbReference>
<protein>
    <recommendedName>
        <fullName evidence="16">Cytochrome P450</fullName>
    </recommendedName>
</protein>
<proteinExistence type="inferred from homology"/>
<dbReference type="OrthoDB" id="1470350at2759"/>
<evidence type="ECO:0000256" key="3">
    <source>
        <dbReference type="ARBA" id="ARBA00022617"/>
    </source>
</evidence>
<evidence type="ECO:0000256" key="9">
    <source>
        <dbReference type="ARBA" id="ARBA00023033"/>
    </source>
</evidence>
<evidence type="ECO:0000256" key="11">
    <source>
        <dbReference type="PIRSR" id="PIRSR602401-1"/>
    </source>
</evidence>
<evidence type="ECO:0000256" key="1">
    <source>
        <dbReference type="ARBA" id="ARBA00004370"/>
    </source>
</evidence>
<dbReference type="GO" id="GO:0016705">
    <property type="term" value="F:oxidoreductase activity, acting on paired donors, with incorporation or reduction of molecular oxygen"/>
    <property type="evidence" value="ECO:0007669"/>
    <property type="project" value="InterPro"/>
</dbReference>
<keyword evidence="6 13" id="KW-1133">Transmembrane helix</keyword>
<dbReference type="SUPFAM" id="SSF48264">
    <property type="entry name" value="Cytochrome P450"/>
    <property type="match status" value="1"/>
</dbReference>
<dbReference type="InterPro" id="IPR050665">
    <property type="entry name" value="Cytochrome_P450_Monooxygen"/>
</dbReference>
<evidence type="ECO:0000313" key="14">
    <source>
        <dbReference type="EMBL" id="CDP09401.1"/>
    </source>
</evidence>
<comment type="cofactor">
    <cofactor evidence="11">
        <name>heme</name>
        <dbReference type="ChEBI" id="CHEBI:30413"/>
    </cofactor>
</comment>
<gene>
    <name evidence="14" type="ORF">GSCOC_T00028748001</name>
</gene>
<evidence type="ECO:0000256" key="4">
    <source>
        <dbReference type="ARBA" id="ARBA00022692"/>
    </source>
</evidence>
<evidence type="ECO:0008006" key="16">
    <source>
        <dbReference type="Google" id="ProtNLM"/>
    </source>
</evidence>
<dbReference type="AlphaFoldDB" id="A0A068ULR1"/>
<dbReference type="InterPro" id="IPR017972">
    <property type="entry name" value="Cyt_P450_CS"/>
</dbReference>
<evidence type="ECO:0000256" key="6">
    <source>
        <dbReference type="ARBA" id="ARBA00022989"/>
    </source>
</evidence>
<dbReference type="PRINTS" id="PR00385">
    <property type="entry name" value="P450"/>
</dbReference>
<evidence type="ECO:0000256" key="5">
    <source>
        <dbReference type="ARBA" id="ARBA00022723"/>
    </source>
</evidence>
<sequence length="520" mass="58839">MEEEQSLTIKVISSMVFAAALVLLGQLYHALVLKPKRIRSKLRRHGIKGPSPVFFYGNIPEMKSIHLQTRSMAATNSDELSHAWPAAVFPHLQQWRNEYGPIFLYSTGSIQTLCIMDPEMAKEVSLWNSSNLGKPSYISRDYSPLFGQGIFSSNGPYWTFQRKIIASEFYLDKVKDMVSLMVDTTSTILQSWETKTKDQRGDVEIRVDEDLTSLSADIISRACFGSSYSQGEKIFLKLHTLQKIMSKGLIGVPGLRYVPSKHNRDMWRLKEEIDSMILEVVKTRTETAHDKDLLQLILDAAKSEGDKSHFTSDFATNKFIIDNCKSIYFAGHETTATSASWCLMLLAAHPDWQARVRGEVLEVCGHNPPDADKFRSLKMLNMVIQEALRLYPPSAFLVREALQDKNLKGIRISKGCNIQIPIAFLHQQPELWGRDARRFKPERFADGTARACKVPQAYMPFGAGSRVCVGHHFAMAELKVILSLVLSRFSFSLSPTYCHSPAFQLVIKPQHGVKLHVRRL</sequence>
<organism evidence="14 15">
    <name type="scientific">Coffea canephora</name>
    <name type="common">Robusta coffee</name>
    <dbReference type="NCBI Taxonomy" id="49390"/>
    <lineage>
        <taxon>Eukaryota</taxon>
        <taxon>Viridiplantae</taxon>
        <taxon>Streptophyta</taxon>
        <taxon>Embryophyta</taxon>
        <taxon>Tracheophyta</taxon>
        <taxon>Spermatophyta</taxon>
        <taxon>Magnoliopsida</taxon>
        <taxon>eudicotyledons</taxon>
        <taxon>Gunneridae</taxon>
        <taxon>Pentapetalae</taxon>
        <taxon>asterids</taxon>
        <taxon>lamiids</taxon>
        <taxon>Gentianales</taxon>
        <taxon>Rubiaceae</taxon>
        <taxon>Ixoroideae</taxon>
        <taxon>Gardenieae complex</taxon>
        <taxon>Bertiereae - Coffeeae clade</taxon>
        <taxon>Coffeeae</taxon>
        <taxon>Coffea</taxon>
    </lineage>
</organism>
<reference evidence="15" key="1">
    <citation type="journal article" date="2014" name="Science">
        <title>The coffee genome provides insight into the convergent evolution of caffeine biosynthesis.</title>
        <authorList>
            <person name="Denoeud F."/>
            <person name="Carretero-Paulet L."/>
            <person name="Dereeper A."/>
            <person name="Droc G."/>
            <person name="Guyot R."/>
            <person name="Pietrella M."/>
            <person name="Zheng C."/>
            <person name="Alberti A."/>
            <person name="Anthony F."/>
            <person name="Aprea G."/>
            <person name="Aury J.M."/>
            <person name="Bento P."/>
            <person name="Bernard M."/>
            <person name="Bocs S."/>
            <person name="Campa C."/>
            <person name="Cenci A."/>
            <person name="Combes M.C."/>
            <person name="Crouzillat D."/>
            <person name="Da Silva C."/>
            <person name="Daddiego L."/>
            <person name="De Bellis F."/>
            <person name="Dussert S."/>
            <person name="Garsmeur O."/>
            <person name="Gayraud T."/>
            <person name="Guignon V."/>
            <person name="Jahn K."/>
            <person name="Jamilloux V."/>
            <person name="Joet T."/>
            <person name="Labadie K."/>
            <person name="Lan T."/>
            <person name="Leclercq J."/>
            <person name="Lepelley M."/>
            <person name="Leroy T."/>
            <person name="Li L.T."/>
            <person name="Librado P."/>
            <person name="Lopez L."/>
            <person name="Munoz A."/>
            <person name="Noel B."/>
            <person name="Pallavicini A."/>
            <person name="Perrotta G."/>
            <person name="Poncet V."/>
            <person name="Pot D."/>
            <person name="Priyono X."/>
            <person name="Rigoreau M."/>
            <person name="Rouard M."/>
            <person name="Rozas J."/>
            <person name="Tranchant-Dubreuil C."/>
            <person name="VanBuren R."/>
            <person name="Zhang Q."/>
            <person name="Andrade A.C."/>
            <person name="Argout X."/>
            <person name="Bertrand B."/>
            <person name="de Kochko A."/>
            <person name="Graziosi G."/>
            <person name="Henry R.J."/>
            <person name="Jayarama X."/>
            <person name="Ming R."/>
            <person name="Nagai C."/>
            <person name="Rounsley S."/>
            <person name="Sankoff D."/>
            <person name="Giuliano G."/>
            <person name="Albert V.A."/>
            <person name="Wincker P."/>
            <person name="Lashermes P."/>
        </authorList>
    </citation>
    <scope>NUCLEOTIDE SEQUENCE [LARGE SCALE GENOMIC DNA]</scope>
    <source>
        <strain evidence="15">cv. DH200-94</strain>
    </source>
</reference>
<dbReference type="OMA" id="TNIMLRS"/>
<comment type="similarity">
    <text evidence="2 12">Belongs to the cytochrome P450 family.</text>
</comment>
<dbReference type="InterPro" id="IPR001128">
    <property type="entry name" value="Cyt_P450"/>
</dbReference>
<dbReference type="EMBL" id="HG739122">
    <property type="protein sequence ID" value="CDP09401.1"/>
    <property type="molecule type" value="Genomic_DNA"/>
</dbReference>
<dbReference type="Pfam" id="PF00067">
    <property type="entry name" value="p450"/>
    <property type="match status" value="1"/>
</dbReference>
<keyword evidence="5 11" id="KW-0479">Metal-binding</keyword>
<evidence type="ECO:0000256" key="2">
    <source>
        <dbReference type="ARBA" id="ARBA00010617"/>
    </source>
</evidence>
<dbReference type="PhylomeDB" id="A0A068ULR1"/>
<dbReference type="InParanoid" id="A0A068ULR1"/>
<evidence type="ECO:0000313" key="15">
    <source>
        <dbReference type="Proteomes" id="UP000295252"/>
    </source>
</evidence>
<keyword evidence="9 12" id="KW-0503">Monooxygenase</keyword>
<dbReference type="Gene3D" id="1.10.630.10">
    <property type="entry name" value="Cytochrome P450"/>
    <property type="match status" value="1"/>
</dbReference>
<dbReference type="Proteomes" id="UP000295252">
    <property type="component" value="Chromosome IV"/>
</dbReference>
<keyword evidence="7 12" id="KW-0560">Oxidoreductase</keyword>
<comment type="subcellular location">
    <subcellularLocation>
        <location evidence="1">Membrane</location>
    </subcellularLocation>
</comment>
<dbReference type="STRING" id="49390.A0A068ULR1"/>
<name>A0A068ULR1_COFCA</name>
<evidence type="ECO:0000256" key="12">
    <source>
        <dbReference type="RuleBase" id="RU000461"/>
    </source>
</evidence>
<evidence type="ECO:0000256" key="8">
    <source>
        <dbReference type="ARBA" id="ARBA00023004"/>
    </source>
</evidence>
<accession>A0A068ULR1</accession>
<keyword evidence="4 13" id="KW-0812">Transmembrane</keyword>
<evidence type="ECO:0000256" key="10">
    <source>
        <dbReference type="ARBA" id="ARBA00023136"/>
    </source>
</evidence>
<keyword evidence="3 11" id="KW-0349">Heme</keyword>
<dbReference type="InterPro" id="IPR002401">
    <property type="entry name" value="Cyt_P450_E_grp-I"/>
</dbReference>